<comment type="catalytic activity">
    <reaction evidence="19">
        <text>hypoxanthine + NAD(+) + H2O = xanthine + NADH + H(+)</text>
        <dbReference type="Rhea" id="RHEA:24670"/>
        <dbReference type="ChEBI" id="CHEBI:15377"/>
        <dbReference type="ChEBI" id="CHEBI:15378"/>
        <dbReference type="ChEBI" id="CHEBI:17368"/>
        <dbReference type="ChEBI" id="CHEBI:17712"/>
        <dbReference type="ChEBI" id="CHEBI:57540"/>
        <dbReference type="ChEBI" id="CHEBI:57945"/>
        <dbReference type="EC" id="1.17.1.4"/>
    </reaction>
</comment>
<keyword evidence="24" id="KW-1185">Reference proteome</keyword>
<dbReference type="InterPro" id="IPR011706">
    <property type="entry name" value="Cu-oxidase_C"/>
</dbReference>
<evidence type="ECO:0000256" key="3">
    <source>
        <dbReference type="ARBA" id="ARBA00004275"/>
    </source>
</evidence>
<dbReference type="GO" id="GO:0005507">
    <property type="term" value="F:copper ion binding"/>
    <property type="evidence" value="ECO:0007669"/>
    <property type="project" value="InterPro"/>
</dbReference>
<feature type="domain" description="FAD-binding PCMH-type" evidence="22">
    <location>
        <begin position="295"/>
        <end position="482"/>
    </location>
</feature>
<evidence type="ECO:0000259" key="21">
    <source>
        <dbReference type="PROSITE" id="PS51085"/>
    </source>
</evidence>
<dbReference type="PROSITE" id="PS00197">
    <property type="entry name" value="2FE2S_FER_1"/>
    <property type="match status" value="1"/>
</dbReference>
<dbReference type="SUPFAM" id="SSF56176">
    <property type="entry name" value="FAD-binding/transporter-associated domain-like"/>
    <property type="match status" value="1"/>
</dbReference>
<dbReference type="GO" id="GO:0051537">
    <property type="term" value="F:2 iron, 2 sulfur cluster binding"/>
    <property type="evidence" value="ECO:0007669"/>
    <property type="project" value="UniProtKB-KW"/>
</dbReference>
<dbReference type="InterPro" id="IPR014307">
    <property type="entry name" value="Xanthine_DH_ssu"/>
</dbReference>
<evidence type="ECO:0000256" key="14">
    <source>
        <dbReference type="ARBA" id="ARBA00023014"/>
    </source>
</evidence>
<dbReference type="FunFam" id="3.30.43.10:FF:000001">
    <property type="entry name" value="Xanthine dehydrogenase/oxidase"/>
    <property type="match status" value="1"/>
</dbReference>
<feature type="compositionally biased region" description="Low complexity" evidence="20">
    <location>
        <begin position="227"/>
        <end position="243"/>
    </location>
</feature>
<evidence type="ECO:0000256" key="20">
    <source>
        <dbReference type="SAM" id="MobiDB-lite"/>
    </source>
</evidence>
<dbReference type="Pfam" id="PF01799">
    <property type="entry name" value="Fer2_2"/>
    <property type="match status" value="1"/>
</dbReference>
<evidence type="ECO:0000256" key="6">
    <source>
        <dbReference type="ARBA" id="ARBA00013123"/>
    </source>
</evidence>
<dbReference type="Gene3D" id="3.10.20.30">
    <property type="match status" value="1"/>
</dbReference>
<keyword evidence="16" id="KW-0576">Peroxisome</keyword>
<keyword evidence="11" id="KW-0274">FAD</keyword>
<feature type="region of interest" description="Disordered" evidence="20">
    <location>
        <begin position="227"/>
        <end position="250"/>
    </location>
</feature>
<dbReference type="PROSITE" id="PS51085">
    <property type="entry name" value="2FE2S_FER_2"/>
    <property type="match status" value="1"/>
</dbReference>
<dbReference type="InterPro" id="IPR016169">
    <property type="entry name" value="FAD-bd_PCMH_sub2"/>
</dbReference>
<dbReference type="FunFam" id="3.30.365.10:FF:000003">
    <property type="entry name" value="Aldehyde oxidase 1"/>
    <property type="match status" value="1"/>
</dbReference>
<dbReference type="PANTHER" id="PTHR45444">
    <property type="entry name" value="XANTHINE DEHYDROGENASE"/>
    <property type="match status" value="1"/>
</dbReference>
<comment type="similarity">
    <text evidence="5">Belongs to the multicopper oxidase family.</text>
</comment>
<dbReference type="Pfam" id="PF01315">
    <property type="entry name" value="Ald_Xan_dh_C"/>
    <property type="match status" value="1"/>
</dbReference>
<dbReference type="PROSITE" id="PS51387">
    <property type="entry name" value="FAD_PCMH"/>
    <property type="match status" value="1"/>
</dbReference>
<evidence type="ECO:0000313" key="23">
    <source>
        <dbReference type="EMBL" id="KAK0398794.1"/>
    </source>
</evidence>
<dbReference type="EC" id="1.17.1.4" evidence="6"/>
<comment type="caution">
    <text evidence="23">The sequence shown here is derived from an EMBL/GenBank/DDBJ whole genome shotgun (WGS) entry which is preliminary data.</text>
</comment>
<dbReference type="CDD" id="cd13905">
    <property type="entry name" value="CuRO_3_tcLLC2_insect_like"/>
    <property type="match status" value="1"/>
</dbReference>
<dbReference type="InterPro" id="IPR036318">
    <property type="entry name" value="FAD-bd_PCMH-like_sf"/>
</dbReference>
<evidence type="ECO:0000256" key="5">
    <source>
        <dbReference type="ARBA" id="ARBA00010609"/>
    </source>
</evidence>
<keyword evidence="7" id="KW-0500">Molybdenum</keyword>
<dbReference type="FunFam" id="3.10.20.30:FF:000015">
    <property type="entry name" value="Aldehyde oxidase 1"/>
    <property type="match status" value="1"/>
</dbReference>
<dbReference type="InterPro" id="IPR008972">
    <property type="entry name" value="Cupredoxin"/>
</dbReference>
<evidence type="ECO:0000256" key="18">
    <source>
        <dbReference type="ARBA" id="ARBA00049017"/>
    </source>
</evidence>
<dbReference type="InterPro" id="IPR036683">
    <property type="entry name" value="CO_DH_flav_C_dom_sf"/>
</dbReference>
<dbReference type="Gene3D" id="3.30.365.10">
    <property type="entry name" value="Aldehyde oxidase/xanthine dehydrogenase, molybdopterin binding domain"/>
    <property type="match status" value="4"/>
</dbReference>
<dbReference type="InterPro" id="IPR016167">
    <property type="entry name" value="FAD-bd_PCMH_sub1"/>
</dbReference>
<keyword evidence="9" id="KW-0001">2Fe-2S</keyword>
<dbReference type="CDD" id="cd00207">
    <property type="entry name" value="fer2"/>
    <property type="match status" value="1"/>
</dbReference>
<dbReference type="InterPro" id="IPR036884">
    <property type="entry name" value="2Fe-2S-bd_dom_sf"/>
</dbReference>
<evidence type="ECO:0000256" key="8">
    <source>
        <dbReference type="ARBA" id="ARBA00022630"/>
    </source>
</evidence>
<evidence type="ECO:0000256" key="10">
    <source>
        <dbReference type="ARBA" id="ARBA00022723"/>
    </source>
</evidence>
<dbReference type="PANTHER" id="PTHR45444:SF3">
    <property type="entry name" value="XANTHINE DEHYDROGENASE"/>
    <property type="match status" value="1"/>
</dbReference>
<evidence type="ECO:0000259" key="22">
    <source>
        <dbReference type="PROSITE" id="PS51387"/>
    </source>
</evidence>
<dbReference type="GO" id="GO:0004854">
    <property type="term" value="F:xanthine dehydrogenase activity"/>
    <property type="evidence" value="ECO:0007669"/>
    <property type="project" value="UniProtKB-EC"/>
</dbReference>
<evidence type="ECO:0000256" key="2">
    <source>
        <dbReference type="ARBA" id="ARBA00001974"/>
    </source>
</evidence>
<evidence type="ECO:0000256" key="7">
    <source>
        <dbReference type="ARBA" id="ARBA00022505"/>
    </source>
</evidence>
<dbReference type="InterPro" id="IPR036856">
    <property type="entry name" value="Ald_Oxase/Xan_DH_a/b_sf"/>
</dbReference>
<dbReference type="InterPro" id="IPR046867">
    <property type="entry name" value="AldOxase/xan_DH_MoCoBD2"/>
</dbReference>
<dbReference type="SUPFAM" id="SSF54292">
    <property type="entry name" value="2Fe-2S ferredoxin-like"/>
    <property type="match status" value="1"/>
</dbReference>
<keyword evidence="13" id="KW-0408">Iron</keyword>
<comment type="catalytic activity">
    <reaction evidence="18">
        <text>xanthine + NAD(+) + H2O = urate + NADH + H(+)</text>
        <dbReference type="Rhea" id="RHEA:16669"/>
        <dbReference type="ChEBI" id="CHEBI:15377"/>
        <dbReference type="ChEBI" id="CHEBI:15378"/>
        <dbReference type="ChEBI" id="CHEBI:17712"/>
        <dbReference type="ChEBI" id="CHEBI:17775"/>
        <dbReference type="ChEBI" id="CHEBI:57540"/>
        <dbReference type="ChEBI" id="CHEBI:57945"/>
        <dbReference type="EC" id="1.17.1.4"/>
    </reaction>
</comment>
<dbReference type="Pfam" id="PF07731">
    <property type="entry name" value="Cu-oxidase_2"/>
    <property type="match status" value="1"/>
</dbReference>
<gene>
    <name evidence="23" type="ORF">QR680_002757</name>
</gene>
<dbReference type="InterPro" id="IPR011707">
    <property type="entry name" value="Cu-oxidase-like_N"/>
</dbReference>
<dbReference type="SUPFAM" id="SSF49503">
    <property type="entry name" value="Cupredoxins"/>
    <property type="match status" value="3"/>
</dbReference>
<dbReference type="SUPFAM" id="SSF47741">
    <property type="entry name" value="CO dehydrogenase ISP C-domain like"/>
    <property type="match status" value="1"/>
</dbReference>
<dbReference type="Gene3D" id="3.30.465.10">
    <property type="match status" value="1"/>
</dbReference>
<evidence type="ECO:0000256" key="15">
    <source>
        <dbReference type="ARBA" id="ARBA00023027"/>
    </source>
</evidence>
<dbReference type="SUPFAM" id="SSF56003">
    <property type="entry name" value="Molybdenum cofactor-binding domain"/>
    <property type="match status" value="1"/>
</dbReference>
<dbReference type="InterPro" id="IPR001117">
    <property type="entry name" value="Cu-oxidase_2nd"/>
</dbReference>
<dbReference type="FunFam" id="3.30.465.10:FF:000004">
    <property type="entry name" value="Xanthine dehydrogenase/oxidase"/>
    <property type="match status" value="1"/>
</dbReference>
<comment type="similarity">
    <text evidence="4">Belongs to the xanthine dehydrogenase family.</text>
</comment>
<name>A0AA39LIZ2_9BILA</name>
<dbReference type="Pfam" id="PF00941">
    <property type="entry name" value="FAD_binding_5"/>
    <property type="match status" value="1"/>
</dbReference>
<dbReference type="InterPro" id="IPR012675">
    <property type="entry name" value="Beta-grasp_dom_sf"/>
</dbReference>
<dbReference type="NCBIfam" id="TIGR02963">
    <property type="entry name" value="xanthine_xdhA"/>
    <property type="match status" value="1"/>
</dbReference>
<dbReference type="InterPro" id="IPR002346">
    <property type="entry name" value="Mopterin_DH_FAD-bd"/>
</dbReference>
<dbReference type="Gene3D" id="1.10.150.120">
    <property type="entry name" value="[2Fe-2S]-binding domain"/>
    <property type="match status" value="1"/>
</dbReference>
<dbReference type="Pfam" id="PF02738">
    <property type="entry name" value="MoCoBD_1"/>
    <property type="match status" value="1"/>
</dbReference>
<dbReference type="InterPro" id="IPR001041">
    <property type="entry name" value="2Fe-2S_ferredoxin-type"/>
</dbReference>
<dbReference type="Gene3D" id="2.60.40.420">
    <property type="entry name" value="Cupredoxins - blue copper proteins"/>
    <property type="match status" value="3"/>
</dbReference>
<dbReference type="EMBL" id="JAUCMV010000005">
    <property type="protein sequence ID" value="KAK0398794.1"/>
    <property type="molecule type" value="Genomic_DNA"/>
</dbReference>
<dbReference type="Proteomes" id="UP001175271">
    <property type="component" value="Unassembled WGS sequence"/>
</dbReference>
<evidence type="ECO:0000256" key="1">
    <source>
        <dbReference type="ARBA" id="ARBA00001924"/>
    </source>
</evidence>
<dbReference type="SUPFAM" id="SSF55447">
    <property type="entry name" value="CO dehydrogenase flavoprotein C-terminal domain-like"/>
    <property type="match status" value="1"/>
</dbReference>
<evidence type="ECO:0000256" key="12">
    <source>
        <dbReference type="ARBA" id="ARBA00023002"/>
    </source>
</evidence>
<comment type="cofactor">
    <cofactor evidence="17">
        <name>[2Fe-2S] cluster</name>
        <dbReference type="ChEBI" id="CHEBI:190135"/>
    </cofactor>
</comment>
<dbReference type="GO" id="GO:0005777">
    <property type="term" value="C:peroxisome"/>
    <property type="evidence" value="ECO:0007669"/>
    <property type="project" value="UniProtKB-SubCell"/>
</dbReference>
<dbReference type="Gene3D" id="3.30.43.10">
    <property type="entry name" value="Uridine Diphospho-n-acetylenolpyruvylglucosamine Reductase, domain 2"/>
    <property type="match status" value="1"/>
</dbReference>
<dbReference type="Pfam" id="PF20256">
    <property type="entry name" value="MoCoBD_2"/>
    <property type="match status" value="1"/>
</dbReference>
<dbReference type="FunFam" id="3.30.365.10:FF:000004">
    <property type="entry name" value="Xanthine dehydrogenase oxidase"/>
    <property type="match status" value="1"/>
</dbReference>
<dbReference type="GO" id="GO:0071949">
    <property type="term" value="F:FAD binding"/>
    <property type="evidence" value="ECO:0007669"/>
    <property type="project" value="InterPro"/>
</dbReference>
<feature type="domain" description="2Fe-2S ferredoxin-type" evidence="21">
    <location>
        <begin position="21"/>
        <end position="108"/>
    </location>
</feature>
<keyword evidence="10" id="KW-0479">Metal-binding</keyword>
<keyword evidence="15" id="KW-0520">NAD</keyword>
<dbReference type="SUPFAM" id="SSF54665">
    <property type="entry name" value="CO dehydrogenase molybdoprotein N-domain-like"/>
    <property type="match status" value="1"/>
</dbReference>
<dbReference type="Pfam" id="PF00111">
    <property type="entry name" value="Fer2"/>
    <property type="match status" value="1"/>
</dbReference>
<protein>
    <recommendedName>
        <fullName evidence="6">xanthine dehydrogenase</fullName>
        <ecNumber evidence="6">1.17.1.4</ecNumber>
    </recommendedName>
</protein>
<dbReference type="GO" id="GO:0005506">
    <property type="term" value="F:iron ion binding"/>
    <property type="evidence" value="ECO:0007669"/>
    <property type="project" value="InterPro"/>
</dbReference>
<dbReference type="InterPro" id="IPR000674">
    <property type="entry name" value="Ald_Oxase/Xan_DH_a/b"/>
</dbReference>
<keyword evidence="8" id="KW-0285">Flavoprotein</keyword>
<proteinExistence type="inferred from homology"/>
<evidence type="ECO:0000256" key="9">
    <source>
        <dbReference type="ARBA" id="ARBA00022714"/>
    </source>
</evidence>
<evidence type="ECO:0000313" key="24">
    <source>
        <dbReference type="Proteomes" id="UP001175271"/>
    </source>
</evidence>
<dbReference type="Gene3D" id="3.90.1170.50">
    <property type="entry name" value="Aldehyde oxidase/xanthine dehydrogenase, a/b hammerhead"/>
    <property type="match status" value="1"/>
</dbReference>
<evidence type="ECO:0000256" key="16">
    <source>
        <dbReference type="ARBA" id="ARBA00023140"/>
    </source>
</evidence>
<evidence type="ECO:0000256" key="13">
    <source>
        <dbReference type="ARBA" id="ARBA00023004"/>
    </source>
</evidence>
<reference evidence="23" key="1">
    <citation type="submission" date="2023-06" db="EMBL/GenBank/DDBJ databases">
        <title>Genomic analysis of the entomopathogenic nematode Steinernema hermaphroditum.</title>
        <authorList>
            <person name="Schwarz E.M."/>
            <person name="Heppert J.K."/>
            <person name="Baniya A."/>
            <person name="Schwartz H.T."/>
            <person name="Tan C.-H."/>
            <person name="Antoshechkin I."/>
            <person name="Sternberg P.W."/>
            <person name="Goodrich-Blair H."/>
            <person name="Dillman A.R."/>
        </authorList>
    </citation>
    <scope>NUCLEOTIDE SEQUENCE</scope>
    <source>
        <strain evidence="23">PS9179</strain>
        <tissue evidence="23">Whole animal</tissue>
    </source>
</reference>
<dbReference type="SMART" id="SM01092">
    <property type="entry name" value="CO_deh_flav_C"/>
    <property type="match status" value="1"/>
</dbReference>
<dbReference type="InterPro" id="IPR016208">
    <property type="entry name" value="Ald_Oxase/xanthine_DH-like"/>
</dbReference>
<dbReference type="InterPro" id="IPR005107">
    <property type="entry name" value="CO_DH_flav_C"/>
</dbReference>
<evidence type="ECO:0000256" key="4">
    <source>
        <dbReference type="ARBA" id="ARBA00006849"/>
    </source>
</evidence>
<organism evidence="23 24">
    <name type="scientific">Steinernema hermaphroditum</name>
    <dbReference type="NCBI Taxonomy" id="289476"/>
    <lineage>
        <taxon>Eukaryota</taxon>
        <taxon>Metazoa</taxon>
        <taxon>Ecdysozoa</taxon>
        <taxon>Nematoda</taxon>
        <taxon>Chromadorea</taxon>
        <taxon>Rhabditida</taxon>
        <taxon>Tylenchina</taxon>
        <taxon>Panagrolaimomorpha</taxon>
        <taxon>Strongyloidoidea</taxon>
        <taxon>Steinernematidae</taxon>
        <taxon>Steinernema</taxon>
    </lineage>
</organism>
<dbReference type="InterPro" id="IPR006058">
    <property type="entry name" value="2Fe2S_fd_BS"/>
</dbReference>
<dbReference type="Pfam" id="PF00394">
    <property type="entry name" value="Cu-oxidase"/>
    <property type="match status" value="1"/>
</dbReference>
<keyword evidence="14" id="KW-0411">Iron-sulfur</keyword>
<dbReference type="Pfam" id="PF07732">
    <property type="entry name" value="Cu-oxidase_3"/>
    <property type="match status" value="1"/>
</dbReference>
<dbReference type="SMART" id="SM01008">
    <property type="entry name" value="Ald_Xan_dh_C"/>
    <property type="match status" value="1"/>
</dbReference>
<dbReference type="InterPro" id="IPR002888">
    <property type="entry name" value="2Fe-2S-bd"/>
</dbReference>
<accession>A0AA39LIZ2</accession>
<evidence type="ECO:0000256" key="17">
    <source>
        <dbReference type="ARBA" id="ARBA00034078"/>
    </source>
</evidence>
<evidence type="ECO:0000256" key="11">
    <source>
        <dbReference type="ARBA" id="ARBA00022827"/>
    </source>
</evidence>
<comment type="cofactor">
    <cofactor evidence="2">
        <name>FAD</name>
        <dbReference type="ChEBI" id="CHEBI:57692"/>
    </cofactor>
</comment>
<comment type="subcellular location">
    <subcellularLocation>
        <location evidence="3">Peroxisome</location>
    </subcellularLocation>
</comment>
<dbReference type="InterPro" id="IPR036010">
    <property type="entry name" value="2Fe-2S_ferredoxin-like_sf"/>
</dbReference>
<dbReference type="Gene3D" id="3.30.390.50">
    <property type="entry name" value="CO dehydrogenase flavoprotein, C-terminal domain"/>
    <property type="match status" value="1"/>
</dbReference>
<evidence type="ECO:0000256" key="19">
    <source>
        <dbReference type="ARBA" id="ARBA00049517"/>
    </source>
</evidence>
<keyword evidence="12" id="KW-0560">Oxidoreductase</keyword>
<sequence length="2131" mass="236874">MGPRTEEKVSDNSDLSIFDEHVLTFYVNGKRVEEPGVDPRTTLAVYLRDNLKLTGTKIGCNEGGCGACTVMISDIDPLTEKIRHYSANACLTPVCAVFGKAVTTVEGIGSTVSRKLHPVQQRLSEAHGSQCGFCTPGFVMAMYALLRNNPHPTQNEIDESMQGNLCRCTGYRPILEAFYSFACDADGNVKVTEEENGVCALGENCCKAKTNGTNGCSSNGTNGAAHMQNGTNGHNGHSNGTNGYAKNGTNGTEAYRKELMKLSDMSKFPPYDPSQELIFPPELNVNKWHKKSFSLESGGIVWYQPTTWSDLLRLKRRHPYARFISGNSELAIELKFRFIDLPIAINPKQVPEMREYKIDENKGIYLGTGLSLTEMKEILNRYIDKLPEWKTAVFRSICAMLHYFAGKHVRNMASVAGNIATASPISDLNPIWMASGAQVILASEERGERLVTIDDKFFVGYRRTIIEADEILKGIWIPFSVKNQYFRAYKQAQRREDDIAIVTSAFSAIVDPQTHKLEKMSISFGGMAPTTKLALETVMDLKGREWNGAFLEDVISKISKEFPLPPGVPGGMPRYRQALTQSFFFKFFVHVSEELKLTGYDHTGIETVIGEPRLPKLIATQVYQQVPVDQPEEDPVRRPVMHQSGKKHVTGEAVYCNDINVADCLHMAFVMSPMASGVINSVDITESMKVPGFVAYFDHNDVREGVLIGHNDTEVFAVSKVAYHGQPLGAIVADTHENARRAAFLAKVDITPTTPIVTIEDAVKMDSYIDSPFKIHSSLNESDTVKATDWSSYDRVVEGTIRIGGQEHFYLETQQCIAIPGETDEMEIISSTQSTNDVQSDVCKALDVPRHKVIVKVKRIGGGFGGKENCCAIFAAPAAIAAQRLRKPVRITMERYDDMAISGTRHPFRFDYKVAIDKIGNLLDYQIMALCNCGHNRDLSAGVLQRAIVHIDNVYKFGNADIHGKMCRTNLASNTAFRGFGGPQGMFATETIMKHVAETYGFDVDEFRHQNMYNEGDCTPFGMHLRQCNIRRTWNECIELADYHKRLEVVKAFNENNKYRKRGIYVLPTRFGVGFGHKRLNQAGALVHIYTDGSVLVSHGGMEMGQGLHTKILQIAARCLGVDISLVHINDTSCDKVPNASATAASVGSDLNGLAVQDACEKLNERLKPFKEANPKGTWTDWVMAAYVERVSLSTTGFGIIHCEAVDFLNGKGAELFGYCVYGTACSEVEVDCLTGDHHLIRTDIVMDIGDSLNPAIDIGQIEGAFIQGYGLFTMEEIKIRPNGIRLTRGPGNYKIPSADDAPRQFHVKLLKGSSNKMGVFSSKAVGEPPLFLGCSVFFAIREAIKAYREQNGHKGYFQFDSPATPEMIRMACEDHITKQMGRQVVQLVAWLLCLQTVVGWQKYAEEIQMATPNKDGVYEFNLVLKHKLTMSHKIEYGHLDILDYKPSEKAFYKRDSDQLKPCDAASVFVKDALNTSTDTSSLDDVLIMHGQHQRVVTINGVSPGKTLVVPYNSEVIMRVKNRLLLEGVTVHLHGVDKKFSWFTDGVAYVQQCPINVNSNFAYRFTADTAGTHWYHGHLMSDRGDGLLGGFIIVKDNETYPNPFNAHGPRFEFGKIRQYYALLQDWPIPTSAETWYSHIGETMKWLKGFDNNNDQCWTPTRISDGSNLGGAVPISAILVNDKGWHSQQDIRTRPSTLPLETFKIKSNEEIIIRIVNGGVAQELMITAEEHDMYIIAADGVEVKPVLVDSVIIFSGERYDIMIKGKAKPTRKVYPILIETIDIVSWSWTSSPPFVGLAKLEYEDVTEVETDDVDFNHSNCNENKTCIVANCPFAEFPQDMHFKCLNAVELENAEQANDVDNAIIAQKTFSDDEYVEHFINMHYDSHVDGYMFKLPRGVPYFYEKNNALSEVAKTCDPTKCTSNSSRYDPKCQCFWHLTLPLGKIVQLTVYNMGKGGGEGSGYAHPLHIHGTHFYLLKVGYPSYNESGIISEMNADIPCANAETPCSGLTWTNKEWMKGNVPGMMPNPSSRDTVVIPVGGYVTLRFKATNPGWFFAHCHLMLHNMGGTAFAIRTGEPHEIPEPPANYPHTCGDYEPIAAPGVKKPSNGASESTASLAVAFSLAVLALFNFQRM</sequence>
<dbReference type="InterPro" id="IPR016166">
    <property type="entry name" value="FAD-bd_PCMH"/>
</dbReference>
<dbReference type="Pfam" id="PF03450">
    <property type="entry name" value="CO_deh_flav_C"/>
    <property type="match status" value="1"/>
</dbReference>
<dbReference type="InterPro" id="IPR008274">
    <property type="entry name" value="AldOxase/xan_DH_MoCoBD1"/>
</dbReference>
<dbReference type="InterPro" id="IPR037165">
    <property type="entry name" value="AldOxase/xan_DH_Mopterin-bd_sf"/>
</dbReference>
<comment type="cofactor">
    <cofactor evidence="1">
        <name>Mo-molybdopterin</name>
        <dbReference type="ChEBI" id="CHEBI:71302"/>
    </cofactor>
</comment>